<feature type="transmembrane region" description="Helical" evidence="1">
    <location>
        <begin position="59"/>
        <end position="78"/>
    </location>
</feature>
<feature type="transmembrane region" description="Helical" evidence="1">
    <location>
        <begin position="199"/>
        <end position="218"/>
    </location>
</feature>
<dbReference type="PANTHER" id="PTHR37314">
    <property type="entry name" value="SLR0142 PROTEIN"/>
    <property type="match status" value="1"/>
</dbReference>
<dbReference type="Proteomes" id="UP000051164">
    <property type="component" value="Unassembled WGS sequence"/>
</dbReference>
<organism evidence="2 3">
    <name type="scientific">Lentilactobacillus kefiri DSM 20587 = JCM 5818</name>
    <dbReference type="NCBI Taxonomy" id="1423764"/>
    <lineage>
        <taxon>Bacteria</taxon>
        <taxon>Bacillati</taxon>
        <taxon>Bacillota</taxon>
        <taxon>Bacilli</taxon>
        <taxon>Lactobacillales</taxon>
        <taxon>Lactobacillaceae</taxon>
        <taxon>Lentilactobacillus</taxon>
    </lineage>
</organism>
<gene>
    <name evidence="2" type="ORF">FC95_GL000092</name>
</gene>
<sequence length="228" mass="25358">MSNMNFSTKNSMTTLAQTFIMGSIDAYTFQNFHGSFVSAQTGNLVVFAYEYATKGWGTAYIRVPVLLGFLLGAFMSQACKHIKLPAERRFNLFLLFSIIFLGLLTLGAAFNLSMLNMLFSLGLFSGYELTVFNKIGVTSVNNGIMTGNLKNFANNVYEAIFSRDKSALIKASHFLSGIIMFVLGIMFSAYVLQAIGTEVFTAAFMINIILLMTLYIDYRMTNHQQTIS</sequence>
<reference evidence="2 3" key="1">
    <citation type="journal article" date="2015" name="Genome Announc.">
        <title>Expanding the biotechnology potential of lactobacilli through comparative genomics of 213 strains and associated genera.</title>
        <authorList>
            <person name="Sun Z."/>
            <person name="Harris H.M."/>
            <person name="McCann A."/>
            <person name="Guo C."/>
            <person name="Argimon S."/>
            <person name="Zhang W."/>
            <person name="Yang X."/>
            <person name="Jeffery I.B."/>
            <person name="Cooney J.C."/>
            <person name="Kagawa T.F."/>
            <person name="Liu W."/>
            <person name="Song Y."/>
            <person name="Salvetti E."/>
            <person name="Wrobel A."/>
            <person name="Rasinkangas P."/>
            <person name="Parkhill J."/>
            <person name="Rea M.C."/>
            <person name="O'Sullivan O."/>
            <person name="Ritari J."/>
            <person name="Douillard F.P."/>
            <person name="Paul Ross R."/>
            <person name="Yang R."/>
            <person name="Briner A.E."/>
            <person name="Felis G.E."/>
            <person name="de Vos W.M."/>
            <person name="Barrangou R."/>
            <person name="Klaenhammer T.R."/>
            <person name="Caufield P.W."/>
            <person name="Cui Y."/>
            <person name="Zhang H."/>
            <person name="O'Toole P.W."/>
        </authorList>
    </citation>
    <scope>NUCLEOTIDE SEQUENCE [LARGE SCALE GENOMIC DNA]</scope>
    <source>
        <strain evidence="2 3">DSM 20587</strain>
    </source>
</reference>
<keyword evidence="1" id="KW-0812">Transmembrane</keyword>
<evidence type="ECO:0008006" key="4">
    <source>
        <dbReference type="Google" id="ProtNLM"/>
    </source>
</evidence>
<keyword evidence="1" id="KW-1133">Transmembrane helix</keyword>
<dbReference type="AlphaFoldDB" id="A0A8E1RME0"/>
<evidence type="ECO:0000313" key="3">
    <source>
        <dbReference type="Proteomes" id="UP000051164"/>
    </source>
</evidence>
<feature type="transmembrane region" description="Helical" evidence="1">
    <location>
        <begin position="173"/>
        <end position="193"/>
    </location>
</feature>
<protein>
    <recommendedName>
        <fullName evidence="4">DUF1275 domain-containing protein</fullName>
    </recommendedName>
</protein>
<evidence type="ECO:0000313" key="2">
    <source>
        <dbReference type="EMBL" id="KRM53900.1"/>
    </source>
</evidence>
<name>A0A8E1RME0_LENKE</name>
<comment type="caution">
    <text evidence="2">The sequence shown here is derived from an EMBL/GenBank/DDBJ whole genome shotgun (WGS) entry which is preliminary data.</text>
</comment>
<feature type="transmembrane region" description="Helical" evidence="1">
    <location>
        <begin position="90"/>
        <end position="110"/>
    </location>
</feature>
<dbReference type="Pfam" id="PF06912">
    <property type="entry name" value="DUF1275"/>
    <property type="match status" value="1"/>
</dbReference>
<dbReference type="InterPro" id="IPR010699">
    <property type="entry name" value="DUF1275"/>
</dbReference>
<dbReference type="PANTHER" id="PTHR37314:SF4">
    <property type="entry name" value="UPF0700 TRANSMEMBRANE PROTEIN YOAK"/>
    <property type="match status" value="1"/>
</dbReference>
<proteinExistence type="predicted"/>
<dbReference type="EMBL" id="AYYV01000007">
    <property type="protein sequence ID" value="KRM53900.1"/>
    <property type="molecule type" value="Genomic_DNA"/>
</dbReference>
<accession>A0A8E1RME0</accession>
<evidence type="ECO:0000256" key="1">
    <source>
        <dbReference type="SAM" id="Phobius"/>
    </source>
</evidence>
<keyword evidence="1" id="KW-0472">Membrane</keyword>